<evidence type="ECO:0000313" key="4">
    <source>
        <dbReference type="Proteomes" id="UP000249720"/>
    </source>
</evidence>
<dbReference type="PANTHER" id="PTHR43689">
    <property type="entry name" value="HYDROLASE"/>
    <property type="match status" value="1"/>
</dbReference>
<dbReference type="Proteomes" id="UP000249720">
    <property type="component" value="Unassembled WGS sequence"/>
</dbReference>
<comment type="caution">
    <text evidence="3">The sequence shown here is derived from an EMBL/GenBank/DDBJ whole genome shotgun (WGS) entry which is preliminary data.</text>
</comment>
<dbReference type="Pfam" id="PF12146">
    <property type="entry name" value="Hydrolase_4"/>
    <property type="match status" value="1"/>
</dbReference>
<keyword evidence="1" id="KW-0812">Transmembrane</keyword>
<evidence type="ECO:0000256" key="1">
    <source>
        <dbReference type="SAM" id="Phobius"/>
    </source>
</evidence>
<evidence type="ECO:0000313" key="3">
    <source>
        <dbReference type="EMBL" id="PZX65584.1"/>
    </source>
</evidence>
<dbReference type="SUPFAM" id="SSF53474">
    <property type="entry name" value="alpha/beta-Hydrolases"/>
    <property type="match status" value="1"/>
</dbReference>
<dbReference type="PANTHER" id="PTHR43689:SF8">
    <property type="entry name" value="ALPHA_BETA-HYDROLASES SUPERFAMILY PROTEIN"/>
    <property type="match status" value="1"/>
</dbReference>
<keyword evidence="3" id="KW-0378">Hydrolase</keyword>
<dbReference type="AlphaFoldDB" id="A0A2W7RZ80"/>
<dbReference type="Gene3D" id="3.40.50.1820">
    <property type="entry name" value="alpha/beta hydrolase"/>
    <property type="match status" value="1"/>
</dbReference>
<dbReference type="GO" id="GO:0016787">
    <property type="term" value="F:hydrolase activity"/>
    <property type="evidence" value="ECO:0007669"/>
    <property type="project" value="UniProtKB-KW"/>
</dbReference>
<feature type="domain" description="Serine aminopeptidase S33" evidence="2">
    <location>
        <begin position="83"/>
        <end position="207"/>
    </location>
</feature>
<name>A0A2W7RZ80_9BACT</name>
<dbReference type="RefSeq" id="WP_111293069.1">
    <property type="nucleotide sequence ID" value="NZ_QKZV01000001.1"/>
</dbReference>
<keyword evidence="4" id="KW-1185">Reference proteome</keyword>
<organism evidence="3 4">
    <name type="scientific">Hydrotalea sandarakina</name>
    <dbReference type="NCBI Taxonomy" id="1004304"/>
    <lineage>
        <taxon>Bacteria</taxon>
        <taxon>Pseudomonadati</taxon>
        <taxon>Bacteroidota</taxon>
        <taxon>Chitinophagia</taxon>
        <taxon>Chitinophagales</taxon>
        <taxon>Chitinophagaceae</taxon>
        <taxon>Hydrotalea</taxon>
    </lineage>
</organism>
<dbReference type="EMBL" id="QKZV01000001">
    <property type="protein sequence ID" value="PZX65584.1"/>
    <property type="molecule type" value="Genomic_DNA"/>
</dbReference>
<sequence length="292" mass="32995">MSNRTKNNIKVIYYIFILKIISIFSPKAAALKAFQLFTTPYSGKPKREAPAEFAFATTLHLLFEGKMLYGWQWTPQPEVNNGKKVLIAHGFDSCSYRFAHYIQPFLQQGFTVIAFDAPAHGLSDGKTTNVLEYRNAIVAIIKKFGPFEVFMGHSLGGMALALAAEKLHENAKIILIAPAIETTTAIYAFTKFLKLSTNTKIAFINHIKSLSHHSIQYFSLSRAIKHIHAPVLWIHDELDKICPFKDVIPIMEKKLPNVEFYFTKGLGHSNVYKSKSVKNTIIAFSVNEQHFL</sequence>
<accession>A0A2W7RZ80</accession>
<gene>
    <name evidence="3" type="ORF">LX80_00072</name>
</gene>
<dbReference type="InterPro" id="IPR029058">
    <property type="entry name" value="AB_hydrolase_fold"/>
</dbReference>
<evidence type="ECO:0000259" key="2">
    <source>
        <dbReference type="Pfam" id="PF12146"/>
    </source>
</evidence>
<reference evidence="3 4" key="1">
    <citation type="submission" date="2018-06" db="EMBL/GenBank/DDBJ databases">
        <title>Genomic Encyclopedia of Archaeal and Bacterial Type Strains, Phase II (KMG-II): from individual species to whole genera.</title>
        <authorList>
            <person name="Goeker M."/>
        </authorList>
    </citation>
    <scope>NUCLEOTIDE SEQUENCE [LARGE SCALE GENOMIC DNA]</scope>
    <source>
        <strain evidence="3 4">DSM 23241</strain>
    </source>
</reference>
<keyword evidence="1" id="KW-1133">Transmembrane helix</keyword>
<dbReference type="InterPro" id="IPR022742">
    <property type="entry name" value="Hydrolase_4"/>
</dbReference>
<dbReference type="OrthoDB" id="9785847at2"/>
<keyword evidence="1" id="KW-0472">Membrane</keyword>
<protein>
    <submittedName>
        <fullName evidence="3">Alpha-beta hydrolase superfamily lysophospholipase</fullName>
    </submittedName>
</protein>
<feature type="transmembrane region" description="Helical" evidence="1">
    <location>
        <begin position="12"/>
        <end position="31"/>
    </location>
</feature>
<proteinExistence type="predicted"/>